<evidence type="ECO:0000256" key="1">
    <source>
        <dbReference type="ARBA" id="ARBA00003217"/>
    </source>
</evidence>
<dbReference type="InterPro" id="IPR001967">
    <property type="entry name" value="Peptidase_S11_N"/>
</dbReference>
<evidence type="ECO:0000259" key="18">
    <source>
        <dbReference type="Pfam" id="PF07943"/>
    </source>
</evidence>
<keyword evidence="11" id="KW-0961">Cell wall biogenesis/degradation</keyword>
<dbReference type="InterPro" id="IPR037167">
    <property type="entry name" value="Peptidase_S11_C_sf"/>
</dbReference>
<organism evidence="19 20">
    <name type="scientific">Candidatus Ornithomonoglobus intestinigallinarum</name>
    <dbReference type="NCBI Taxonomy" id="2840894"/>
    <lineage>
        <taxon>Bacteria</taxon>
        <taxon>Bacillati</taxon>
        <taxon>Bacillota</taxon>
        <taxon>Clostridia</taxon>
        <taxon>Candidatus Ornithomonoglobus</taxon>
    </lineage>
</organism>
<evidence type="ECO:0000256" key="6">
    <source>
        <dbReference type="ARBA" id="ARBA00022670"/>
    </source>
</evidence>
<dbReference type="PANTHER" id="PTHR21581">
    <property type="entry name" value="D-ALANYL-D-ALANINE CARBOXYPEPTIDASE"/>
    <property type="match status" value="1"/>
</dbReference>
<dbReference type="EC" id="3.4.16.4" evidence="4"/>
<dbReference type="InterPro" id="IPR018044">
    <property type="entry name" value="Peptidase_S11"/>
</dbReference>
<dbReference type="Pfam" id="PF07943">
    <property type="entry name" value="PBP5_C"/>
    <property type="match status" value="1"/>
</dbReference>
<feature type="active site" description="Proton acceptor" evidence="13">
    <location>
        <position position="58"/>
    </location>
</feature>
<gene>
    <name evidence="19" type="ORF">IAA60_05370</name>
</gene>
<keyword evidence="6" id="KW-0645">Protease</keyword>
<keyword evidence="10" id="KW-0573">Peptidoglycan synthesis</keyword>
<feature type="active site" evidence="13">
    <location>
        <position position="110"/>
    </location>
</feature>
<sequence length="375" mass="41756">MRKKALILAVTAVISLLPSAAYAIADEARSACVINGVTGEIVFEKNAYEQHSMASTTKIMTAVVALENSRPDDVITVSGDAAIQEGSSAYISEGDRIFMRDMLFGLMLNSGNDAAYAIAEHIAGSREAFADIMNWYAWEKMGAVHTQFINPSGLDGEGHYSTAYDMALITRYAMRIPEFRRIVATRTMTAQPLNRDEPLYFSNHNKLLDMYDGCIGVKTGYTSATGRCFVSAAERDGMLFIAVTLDDNDDWNDHTEMLDYAFSQHYPKKAVEKGQIVKKSSVDGEDYEFIYGSDFVVPVRADERVDLKVVNHMENGLTRPINEGEKVGWAEIFYGDTLVGTVDIISESEIRGVSNLRLKNSFFSSFVRTFNMWLM</sequence>
<reference evidence="19" key="2">
    <citation type="journal article" date="2021" name="PeerJ">
        <title>Extensive microbial diversity within the chicken gut microbiome revealed by metagenomics and culture.</title>
        <authorList>
            <person name="Gilroy R."/>
            <person name="Ravi A."/>
            <person name="Getino M."/>
            <person name="Pursley I."/>
            <person name="Horton D.L."/>
            <person name="Alikhan N.F."/>
            <person name="Baker D."/>
            <person name="Gharbi K."/>
            <person name="Hall N."/>
            <person name="Watson M."/>
            <person name="Adriaenssens E.M."/>
            <person name="Foster-Nyarko E."/>
            <person name="Jarju S."/>
            <person name="Secka A."/>
            <person name="Antonio M."/>
            <person name="Oren A."/>
            <person name="Chaudhuri R.R."/>
            <person name="La Ragione R."/>
            <person name="Hildebrand F."/>
            <person name="Pallen M.J."/>
        </authorList>
    </citation>
    <scope>NUCLEOTIDE SEQUENCE</scope>
    <source>
        <strain evidence="19">CHK181-108</strain>
    </source>
</reference>
<feature type="binding site" evidence="14">
    <location>
        <position position="218"/>
    </location>
    <ligand>
        <name>substrate</name>
    </ligand>
</feature>
<dbReference type="PANTHER" id="PTHR21581:SF33">
    <property type="entry name" value="D-ALANYL-D-ALANINE CARBOXYPEPTIDASE DACB"/>
    <property type="match status" value="1"/>
</dbReference>
<comment type="caution">
    <text evidence="19">The sequence shown here is derived from an EMBL/GenBank/DDBJ whole genome shotgun (WGS) entry which is preliminary data.</text>
</comment>
<accession>A0A9D1KQ44</accession>
<feature type="domain" description="Peptidase S11 D-alanyl-D-alanine carboxypeptidase A N-terminal" evidence="17">
    <location>
        <begin position="27"/>
        <end position="248"/>
    </location>
</feature>
<comment type="pathway">
    <text evidence="2">Cell wall biogenesis; peptidoglycan biosynthesis.</text>
</comment>
<evidence type="ECO:0000256" key="14">
    <source>
        <dbReference type="PIRSR" id="PIRSR618044-2"/>
    </source>
</evidence>
<dbReference type="Gene3D" id="3.40.710.10">
    <property type="entry name" value="DD-peptidase/beta-lactamase superfamily"/>
    <property type="match status" value="1"/>
</dbReference>
<feature type="chain" id="PRO_5039226990" description="serine-type D-Ala-D-Ala carboxypeptidase" evidence="16">
    <location>
        <begin position="24"/>
        <end position="375"/>
    </location>
</feature>
<dbReference type="AlphaFoldDB" id="A0A9D1KQ44"/>
<dbReference type="SUPFAM" id="SSF69189">
    <property type="entry name" value="Penicillin-binding protein associated domain"/>
    <property type="match status" value="1"/>
</dbReference>
<comment type="catalytic activity">
    <reaction evidence="12">
        <text>Preferential cleavage: (Ac)2-L-Lys-D-Ala-|-D-Ala. Also transpeptidation of peptidyl-alanyl moieties that are N-acyl substituents of D-alanine.</text>
        <dbReference type="EC" id="3.4.16.4"/>
    </reaction>
</comment>
<dbReference type="Proteomes" id="UP000824165">
    <property type="component" value="Unassembled WGS sequence"/>
</dbReference>
<evidence type="ECO:0000256" key="15">
    <source>
        <dbReference type="RuleBase" id="RU004016"/>
    </source>
</evidence>
<comment type="similarity">
    <text evidence="3 15">Belongs to the peptidase S11 family.</text>
</comment>
<evidence type="ECO:0000313" key="20">
    <source>
        <dbReference type="Proteomes" id="UP000824165"/>
    </source>
</evidence>
<evidence type="ECO:0000256" key="9">
    <source>
        <dbReference type="ARBA" id="ARBA00022960"/>
    </source>
</evidence>
<dbReference type="GO" id="GO:0071555">
    <property type="term" value="P:cell wall organization"/>
    <property type="evidence" value="ECO:0007669"/>
    <property type="project" value="UniProtKB-KW"/>
</dbReference>
<keyword evidence="8" id="KW-0378">Hydrolase</keyword>
<evidence type="ECO:0000256" key="10">
    <source>
        <dbReference type="ARBA" id="ARBA00022984"/>
    </source>
</evidence>
<reference evidence="19" key="1">
    <citation type="submission" date="2020-10" db="EMBL/GenBank/DDBJ databases">
        <authorList>
            <person name="Gilroy R."/>
        </authorList>
    </citation>
    <scope>NUCLEOTIDE SEQUENCE</scope>
    <source>
        <strain evidence="19">CHK181-108</strain>
    </source>
</reference>
<dbReference type="Gene3D" id="2.60.410.10">
    <property type="entry name" value="D-Ala-D-Ala carboxypeptidase, C-terminal domain"/>
    <property type="match status" value="1"/>
</dbReference>
<keyword evidence="5 19" id="KW-0121">Carboxypeptidase</keyword>
<evidence type="ECO:0000259" key="17">
    <source>
        <dbReference type="Pfam" id="PF00768"/>
    </source>
</evidence>
<proteinExistence type="inferred from homology"/>
<evidence type="ECO:0000256" key="2">
    <source>
        <dbReference type="ARBA" id="ARBA00004752"/>
    </source>
</evidence>
<dbReference type="GO" id="GO:0006508">
    <property type="term" value="P:proteolysis"/>
    <property type="evidence" value="ECO:0007669"/>
    <property type="project" value="UniProtKB-KW"/>
</dbReference>
<name>A0A9D1KQ44_9FIRM</name>
<dbReference type="InterPro" id="IPR015956">
    <property type="entry name" value="Peniciliin-bd_prot_C_sf"/>
</dbReference>
<dbReference type="SUPFAM" id="SSF56601">
    <property type="entry name" value="beta-lactamase/transpeptidase-like"/>
    <property type="match status" value="1"/>
</dbReference>
<feature type="domain" description="Peptidase S11 D-Ala-D-Ala carboxypeptidase A C-terminal" evidence="18">
    <location>
        <begin position="268"/>
        <end position="350"/>
    </location>
</feature>
<dbReference type="InterPro" id="IPR012338">
    <property type="entry name" value="Beta-lactam/transpept-like"/>
</dbReference>
<evidence type="ECO:0000313" key="19">
    <source>
        <dbReference type="EMBL" id="HIT85320.1"/>
    </source>
</evidence>
<evidence type="ECO:0000256" key="7">
    <source>
        <dbReference type="ARBA" id="ARBA00022729"/>
    </source>
</evidence>
<dbReference type="GO" id="GO:0009002">
    <property type="term" value="F:serine-type D-Ala-D-Ala carboxypeptidase activity"/>
    <property type="evidence" value="ECO:0007669"/>
    <property type="project" value="UniProtKB-EC"/>
</dbReference>
<evidence type="ECO:0000256" key="13">
    <source>
        <dbReference type="PIRSR" id="PIRSR618044-1"/>
    </source>
</evidence>
<dbReference type="GO" id="GO:0008360">
    <property type="term" value="P:regulation of cell shape"/>
    <property type="evidence" value="ECO:0007669"/>
    <property type="project" value="UniProtKB-KW"/>
</dbReference>
<protein>
    <recommendedName>
        <fullName evidence="4">serine-type D-Ala-D-Ala carboxypeptidase</fullName>
        <ecNumber evidence="4">3.4.16.4</ecNumber>
    </recommendedName>
</protein>
<dbReference type="PRINTS" id="PR00725">
    <property type="entry name" value="DADACBPTASE1"/>
</dbReference>
<evidence type="ECO:0000256" key="5">
    <source>
        <dbReference type="ARBA" id="ARBA00022645"/>
    </source>
</evidence>
<evidence type="ECO:0000256" key="3">
    <source>
        <dbReference type="ARBA" id="ARBA00007164"/>
    </source>
</evidence>
<evidence type="ECO:0000256" key="16">
    <source>
        <dbReference type="SAM" id="SignalP"/>
    </source>
</evidence>
<comment type="function">
    <text evidence="1">Removes C-terminal D-alanyl residues from sugar-peptide cell wall precursors.</text>
</comment>
<dbReference type="InterPro" id="IPR012907">
    <property type="entry name" value="Peptidase_S11_C"/>
</dbReference>
<evidence type="ECO:0000256" key="11">
    <source>
        <dbReference type="ARBA" id="ARBA00023316"/>
    </source>
</evidence>
<dbReference type="GO" id="GO:0009252">
    <property type="term" value="P:peptidoglycan biosynthetic process"/>
    <property type="evidence" value="ECO:0007669"/>
    <property type="project" value="UniProtKB-KW"/>
</dbReference>
<evidence type="ECO:0000256" key="12">
    <source>
        <dbReference type="ARBA" id="ARBA00034000"/>
    </source>
</evidence>
<feature type="active site" description="Acyl-ester intermediate" evidence="13">
    <location>
        <position position="55"/>
    </location>
</feature>
<keyword evidence="9" id="KW-0133">Cell shape</keyword>
<evidence type="ECO:0000256" key="4">
    <source>
        <dbReference type="ARBA" id="ARBA00012448"/>
    </source>
</evidence>
<feature type="signal peptide" evidence="16">
    <location>
        <begin position="1"/>
        <end position="23"/>
    </location>
</feature>
<evidence type="ECO:0000256" key="8">
    <source>
        <dbReference type="ARBA" id="ARBA00022801"/>
    </source>
</evidence>
<keyword evidence="7 16" id="KW-0732">Signal</keyword>
<dbReference type="EMBL" id="DVLU01000051">
    <property type="protein sequence ID" value="HIT85320.1"/>
    <property type="molecule type" value="Genomic_DNA"/>
</dbReference>
<dbReference type="Pfam" id="PF00768">
    <property type="entry name" value="Peptidase_S11"/>
    <property type="match status" value="1"/>
</dbReference>